<evidence type="ECO:0000256" key="2">
    <source>
        <dbReference type="ARBA" id="ARBA00022475"/>
    </source>
</evidence>
<sequence length="416" mass="44571">MSELKGTIGRWQGVGMITTSLLGTSVFILPQVTVDMAASAALWAWILLVIAILPLALVFAELGKRFPNAGGPSHFVSLAFNRRLGASIGLLFLFAAPVGTPAALMITFEFIKPLIALTDTELLMAQLGALAFLFVINVRGLKLSSVLQLTLTLAIVAITLSLLWGNELHLPADLNSQLEAPSPSLWSAFAIALWAYLGIEIVSHLSEEFKRPERDFVPAMVIATVLVAAIYLVSTAMVLGLPKDHGAGLAMVALFDQQFGDGGALVIGVLGTAAGLATVNTYLSGMSRLMWRLAQEGQLPSQLGRLNRHRVPTLGLGILLIVVAIALVFTHLSGLNFEPLLEWCNGLFVLIYLCSMLAGYKLLSKRFRVKALLGIGACALFALSLGSAMIYGMIIFAAAWLWQSKANQQQTANESN</sequence>
<proteinExistence type="predicted"/>
<dbReference type="PANTHER" id="PTHR42770">
    <property type="entry name" value="AMINO ACID TRANSPORTER-RELATED"/>
    <property type="match status" value="1"/>
</dbReference>
<keyword evidence="5 6" id="KW-0472">Membrane</keyword>
<dbReference type="InterPro" id="IPR002293">
    <property type="entry name" value="AA/rel_permease1"/>
</dbReference>
<evidence type="ECO:0000256" key="3">
    <source>
        <dbReference type="ARBA" id="ARBA00022692"/>
    </source>
</evidence>
<feature type="transmembrane region" description="Helical" evidence="6">
    <location>
        <begin position="340"/>
        <end position="360"/>
    </location>
</feature>
<dbReference type="InterPro" id="IPR050367">
    <property type="entry name" value="APC_superfamily"/>
</dbReference>
<name>A0A4U1BSN6_9GAMM</name>
<organism evidence="7 8">
    <name type="scientific">Ferrimonas aestuarii</name>
    <dbReference type="NCBI Taxonomy" id="2569539"/>
    <lineage>
        <taxon>Bacteria</taxon>
        <taxon>Pseudomonadati</taxon>
        <taxon>Pseudomonadota</taxon>
        <taxon>Gammaproteobacteria</taxon>
        <taxon>Alteromonadales</taxon>
        <taxon>Ferrimonadaceae</taxon>
        <taxon>Ferrimonas</taxon>
    </lineage>
</organism>
<feature type="transmembrane region" description="Helical" evidence="6">
    <location>
        <begin position="12"/>
        <end position="30"/>
    </location>
</feature>
<feature type="transmembrane region" description="Helical" evidence="6">
    <location>
        <begin position="314"/>
        <end position="334"/>
    </location>
</feature>
<dbReference type="RefSeq" id="WP_136862441.1">
    <property type="nucleotide sequence ID" value="NZ_SWCJ01000003.1"/>
</dbReference>
<gene>
    <name evidence="7" type="primary">yjeH</name>
    <name evidence="7" type="ORF">FCL42_05745</name>
</gene>
<reference evidence="7 8" key="1">
    <citation type="submission" date="2019-04" db="EMBL/GenBank/DDBJ databases">
        <authorList>
            <person name="Hwang J.C."/>
        </authorList>
    </citation>
    <scope>NUCLEOTIDE SEQUENCE [LARGE SCALE GENOMIC DNA]</scope>
    <source>
        <strain evidence="7 8">IMCC35002</strain>
    </source>
</reference>
<dbReference type="AlphaFoldDB" id="A0A4U1BSN6"/>
<dbReference type="NCBIfam" id="NF008245">
    <property type="entry name" value="PRK11021.1"/>
    <property type="match status" value="1"/>
</dbReference>
<dbReference type="Proteomes" id="UP000305675">
    <property type="component" value="Unassembled WGS sequence"/>
</dbReference>
<evidence type="ECO:0000256" key="4">
    <source>
        <dbReference type="ARBA" id="ARBA00022989"/>
    </source>
</evidence>
<accession>A0A4U1BSN6</accession>
<feature type="transmembrane region" description="Helical" evidence="6">
    <location>
        <begin position="372"/>
        <end position="402"/>
    </location>
</feature>
<dbReference type="OrthoDB" id="9117841at2"/>
<keyword evidence="8" id="KW-1185">Reference proteome</keyword>
<feature type="transmembrane region" description="Helical" evidence="6">
    <location>
        <begin position="146"/>
        <end position="165"/>
    </location>
</feature>
<feature type="transmembrane region" description="Helical" evidence="6">
    <location>
        <begin position="262"/>
        <end position="283"/>
    </location>
</feature>
<keyword evidence="3 6" id="KW-0812">Transmembrane</keyword>
<feature type="transmembrane region" description="Helical" evidence="6">
    <location>
        <begin position="217"/>
        <end position="242"/>
    </location>
</feature>
<feature type="transmembrane region" description="Helical" evidence="6">
    <location>
        <begin position="84"/>
        <end position="108"/>
    </location>
</feature>
<protein>
    <submittedName>
        <fullName evidence="7">L-methionine/branched-chain amino acid transporter</fullName>
    </submittedName>
</protein>
<feature type="transmembrane region" description="Helical" evidence="6">
    <location>
        <begin position="114"/>
        <end position="134"/>
    </location>
</feature>
<evidence type="ECO:0000256" key="5">
    <source>
        <dbReference type="ARBA" id="ARBA00023136"/>
    </source>
</evidence>
<evidence type="ECO:0000256" key="1">
    <source>
        <dbReference type="ARBA" id="ARBA00004651"/>
    </source>
</evidence>
<evidence type="ECO:0000256" key="6">
    <source>
        <dbReference type="SAM" id="Phobius"/>
    </source>
</evidence>
<dbReference type="GO" id="GO:0022857">
    <property type="term" value="F:transmembrane transporter activity"/>
    <property type="evidence" value="ECO:0007669"/>
    <property type="project" value="InterPro"/>
</dbReference>
<evidence type="ECO:0000313" key="7">
    <source>
        <dbReference type="EMBL" id="TKB56637.1"/>
    </source>
</evidence>
<feature type="transmembrane region" description="Helical" evidence="6">
    <location>
        <begin position="185"/>
        <end position="205"/>
    </location>
</feature>
<dbReference type="PANTHER" id="PTHR42770:SF13">
    <property type="entry name" value="L-METHIONINE_BRANCHED-CHAIN AMINO ACID EXPORTER YJEH"/>
    <property type="match status" value="1"/>
</dbReference>
<dbReference type="Gene3D" id="1.20.1740.10">
    <property type="entry name" value="Amino acid/polyamine transporter I"/>
    <property type="match status" value="1"/>
</dbReference>
<keyword evidence="4 6" id="KW-1133">Transmembrane helix</keyword>
<keyword evidence="2" id="KW-1003">Cell membrane</keyword>
<dbReference type="PIRSF" id="PIRSF006060">
    <property type="entry name" value="AA_transporter"/>
    <property type="match status" value="1"/>
</dbReference>
<evidence type="ECO:0000313" key="8">
    <source>
        <dbReference type="Proteomes" id="UP000305675"/>
    </source>
</evidence>
<comment type="subcellular location">
    <subcellularLocation>
        <location evidence="1">Cell membrane</location>
        <topology evidence="1">Multi-pass membrane protein</topology>
    </subcellularLocation>
</comment>
<dbReference type="EMBL" id="SWCJ01000003">
    <property type="protein sequence ID" value="TKB56637.1"/>
    <property type="molecule type" value="Genomic_DNA"/>
</dbReference>
<comment type="caution">
    <text evidence="7">The sequence shown here is derived from an EMBL/GenBank/DDBJ whole genome shotgun (WGS) entry which is preliminary data.</text>
</comment>
<dbReference type="GO" id="GO:0005886">
    <property type="term" value="C:plasma membrane"/>
    <property type="evidence" value="ECO:0007669"/>
    <property type="project" value="UniProtKB-SubCell"/>
</dbReference>
<feature type="transmembrane region" description="Helical" evidence="6">
    <location>
        <begin position="42"/>
        <end position="63"/>
    </location>
</feature>
<dbReference type="Pfam" id="PF13520">
    <property type="entry name" value="AA_permease_2"/>
    <property type="match status" value="1"/>
</dbReference>